<keyword evidence="2" id="KW-1185">Reference proteome</keyword>
<protein>
    <submittedName>
        <fullName evidence="1">Uncharacterized protein</fullName>
    </submittedName>
</protein>
<dbReference type="EMBL" id="BPVZ01000171">
    <property type="protein sequence ID" value="GKV43658.1"/>
    <property type="molecule type" value="Genomic_DNA"/>
</dbReference>
<organism evidence="1 2">
    <name type="scientific">Rubroshorea leprosula</name>
    <dbReference type="NCBI Taxonomy" id="152421"/>
    <lineage>
        <taxon>Eukaryota</taxon>
        <taxon>Viridiplantae</taxon>
        <taxon>Streptophyta</taxon>
        <taxon>Embryophyta</taxon>
        <taxon>Tracheophyta</taxon>
        <taxon>Spermatophyta</taxon>
        <taxon>Magnoliopsida</taxon>
        <taxon>eudicotyledons</taxon>
        <taxon>Gunneridae</taxon>
        <taxon>Pentapetalae</taxon>
        <taxon>rosids</taxon>
        <taxon>malvids</taxon>
        <taxon>Malvales</taxon>
        <taxon>Dipterocarpaceae</taxon>
        <taxon>Rubroshorea</taxon>
    </lineage>
</organism>
<comment type="caution">
    <text evidence="1">The sequence shown here is derived from an EMBL/GenBank/DDBJ whole genome shotgun (WGS) entry which is preliminary data.</text>
</comment>
<dbReference type="Proteomes" id="UP001054252">
    <property type="component" value="Unassembled WGS sequence"/>
</dbReference>
<dbReference type="AlphaFoldDB" id="A0AAV5M1J3"/>
<proteinExistence type="predicted"/>
<accession>A0AAV5M1J3</accession>
<evidence type="ECO:0000313" key="1">
    <source>
        <dbReference type="EMBL" id="GKV43658.1"/>
    </source>
</evidence>
<evidence type="ECO:0000313" key="2">
    <source>
        <dbReference type="Proteomes" id="UP001054252"/>
    </source>
</evidence>
<gene>
    <name evidence="1" type="ORF">SLEP1_g50922</name>
</gene>
<sequence length="60" mass="6641">MNASAEDTSTILKRCWHQLFLRSSNKITPVESSKIIPVDSGKIKTVGFLFLGMVDDPEGM</sequence>
<reference evidence="1 2" key="1">
    <citation type="journal article" date="2021" name="Commun. Biol.">
        <title>The genome of Shorea leprosula (Dipterocarpaceae) highlights the ecological relevance of drought in aseasonal tropical rainforests.</title>
        <authorList>
            <person name="Ng K.K.S."/>
            <person name="Kobayashi M.J."/>
            <person name="Fawcett J.A."/>
            <person name="Hatakeyama M."/>
            <person name="Paape T."/>
            <person name="Ng C.H."/>
            <person name="Ang C.C."/>
            <person name="Tnah L.H."/>
            <person name="Lee C.T."/>
            <person name="Nishiyama T."/>
            <person name="Sese J."/>
            <person name="O'Brien M.J."/>
            <person name="Copetti D."/>
            <person name="Mohd Noor M.I."/>
            <person name="Ong R.C."/>
            <person name="Putra M."/>
            <person name="Sireger I.Z."/>
            <person name="Indrioko S."/>
            <person name="Kosugi Y."/>
            <person name="Izuno A."/>
            <person name="Isagi Y."/>
            <person name="Lee S.L."/>
            <person name="Shimizu K.K."/>
        </authorList>
    </citation>
    <scope>NUCLEOTIDE SEQUENCE [LARGE SCALE GENOMIC DNA]</scope>
    <source>
        <strain evidence="1">214</strain>
    </source>
</reference>
<name>A0AAV5M1J3_9ROSI</name>